<comment type="caution">
    <text evidence="1">The sequence shown here is derived from an EMBL/GenBank/DDBJ whole genome shotgun (WGS) entry which is preliminary data.</text>
</comment>
<keyword evidence="2" id="KW-1185">Reference proteome</keyword>
<dbReference type="Proteomes" id="UP000294003">
    <property type="component" value="Unassembled WGS sequence"/>
</dbReference>
<name>A0ABY0H4C8_9PEZI</name>
<gene>
    <name evidence="1" type="ORF">DL762_005777</name>
</gene>
<proteinExistence type="predicted"/>
<reference evidence="1 2" key="1">
    <citation type="submission" date="2018-06" db="EMBL/GenBank/DDBJ databases">
        <title>Complete Genomes of Monosporascus.</title>
        <authorList>
            <person name="Robinson A.J."/>
            <person name="Natvig D.O."/>
        </authorList>
    </citation>
    <scope>NUCLEOTIDE SEQUENCE [LARGE SCALE GENOMIC DNA]</scope>
    <source>
        <strain evidence="1 2">CBS 609.92</strain>
    </source>
</reference>
<dbReference type="EMBL" id="QJNS01000169">
    <property type="protein sequence ID" value="RYO84180.1"/>
    <property type="molecule type" value="Genomic_DNA"/>
</dbReference>
<sequence>MLTARILNLATTRPPPEALEVHLLFNNFRGEPRDFGRLLNVTREHGRKVLGYQIGNALTATTMAKYRVEASLYLPVTVLLRIDDDGMIASE</sequence>
<evidence type="ECO:0000313" key="1">
    <source>
        <dbReference type="EMBL" id="RYO84180.1"/>
    </source>
</evidence>
<protein>
    <submittedName>
        <fullName evidence="1">Uncharacterized protein</fullName>
    </submittedName>
</protein>
<evidence type="ECO:0000313" key="2">
    <source>
        <dbReference type="Proteomes" id="UP000294003"/>
    </source>
</evidence>
<accession>A0ABY0H4C8</accession>
<organism evidence="1 2">
    <name type="scientific">Monosporascus cannonballus</name>
    <dbReference type="NCBI Taxonomy" id="155416"/>
    <lineage>
        <taxon>Eukaryota</taxon>
        <taxon>Fungi</taxon>
        <taxon>Dikarya</taxon>
        <taxon>Ascomycota</taxon>
        <taxon>Pezizomycotina</taxon>
        <taxon>Sordariomycetes</taxon>
        <taxon>Xylariomycetidae</taxon>
        <taxon>Xylariales</taxon>
        <taxon>Xylariales incertae sedis</taxon>
        <taxon>Monosporascus</taxon>
    </lineage>
</organism>